<dbReference type="InterPro" id="IPR051992">
    <property type="entry name" value="OxStress_Response_Reg"/>
</dbReference>
<feature type="region of interest" description="Disordered" evidence="3">
    <location>
        <begin position="155"/>
        <end position="188"/>
    </location>
</feature>
<keyword evidence="2" id="KW-0539">Nucleus</keyword>
<evidence type="ECO:0000313" key="5">
    <source>
        <dbReference type="Proteomes" id="UP001141806"/>
    </source>
</evidence>
<dbReference type="Proteomes" id="UP001141806">
    <property type="component" value="Unassembled WGS sequence"/>
</dbReference>
<feature type="compositionally biased region" description="Low complexity" evidence="3">
    <location>
        <begin position="43"/>
        <end position="66"/>
    </location>
</feature>
<dbReference type="AlphaFoldDB" id="A0A9Q0GTE0"/>
<accession>A0A9Q0GTE0</accession>
<name>A0A9Q0GTE0_9MAGN</name>
<dbReference type="GO" id="GO:0005634">
    <property type="term" value="C:nucleus"/>
    <property type="evidence" value="ECO:0007669"/>
    <property type="project" value="UniProtKB-SubCell"/>
</dbReference>
<dbReference type="EMBL" id="JAMYWD010000012">
    <property type="protein sequence ID" value="KAJ4953249.1"/>
    <property type="molecule type" value="Genomic_DNA"/>
</dbReference>
<sequence length="201" mass="21559">MIAMGEGGKRSFRDSFSKSIGSVANVVKNEPWLVLEVEDDVSDSGSAISSSFEEDSTTSITSSSSSDLREDASSSTTSYSSSPPQISSGPLYELSDLMAQLPIKRGLSQHYQGKSQSFTSLSGVTCLDDLAKKETPCRKKMKTCKSYGGGLDTRKPVISKKSSRGSAPSLGKRGSFMGNSSRPPIPVQRNQCNRNVSFTFL</sequence>
<evidence type="ECO:0000256" key="3">
    <source>
        <dbReference type="SAM" id="MobiDB-lite"/>
    </source>
</evidence>
<evidence type="ECO:0008006" key="6">
    <source>
        <dbReference type="Google" id="ProtNLM"/>
    </source>
</evidence>
<organism evidence="4 5">
    <name type="scientific">Protea cynaroides</name>
    <dbReference type="NCBI Taxonomy" id="273540"/>
    <lineage>
        <taxon>Eukaryota</taxon>
        <taxon>Viridiplantae</taxon>
        <taxon>Streptophyta</taxon>
        <taxon>Embryophyta</taxon>
        <taxon>Tracheophyta</taxon>
        <taxon>Spermatophyta</taxon>
        <taxon>Magnoliopsida</taxon>
        <taxon>Proteales</taxon>
        <taxon>Proteaceae</taxon>
        <taxon>Protea</taxon>
    </lineage>
</organism>
<evidence type="ECO:0000313" key="4">
    <source>
        <dbReference type="EMBL" id="KAJ4953249.1"/>
    </source>
</evidence>
<reference evidence="4" key="1">
    <citation type="journal article" date="2023" name="Plant J.">
        <title>The genome of the king protea, Protea cynaroides.</title>
        <authorList>
            <person name="Chang J."/>
            <person name="Duong T.A."/>
            <person name="Schoeman C."/>
            <person name="Ma X."/>
            <person name="Roodt D."/>
            <person name="Barker N."/>
            <person name="Li Z."/>
            <person name="Van de Peer Y."/>
            <person name="Mizrachi E."/>
        </authorList>
    </citation>
    <scope>NUCLEOTIDE SEQUENCE</scope>
    <source>
        <tissue evidence="4">Young leaves</tissue>
    </source>
</reference>
<feature type="region of interest" description="Disordered" evidence="3">
    <location>
        <begin position="40"/>
        <end position="87"/>
    </location>
</feature>
<evidence type="ECO:0000256" key="1">
    <source>
        <dbReference type="ARBA" id="ARBA00004123"/>
    </source>
</evidence>
<keyword evidence="5" id="KW-1185">Reference proteome</keyword>
<evidence type="ECO:0000256" key="2">
    <source>
        <dbReference type="ARBA" id="ARBA00023242"/>
    </source>
</evidence>
<dbReference type="PANTHER" id="PTHR33172">
    <property type="entry name" value="OS08G0516900 PROTEIN"/>
    <property type="match status" value="1"/>
</dbReference>
<proteinExistence type="predicted"/>
<protein>
    <recommendedName>
        <fullName evidence="6">Oxidative stress 3</fullName>
    </recommendedName>
</protein>
<comment type="subcellular location">
    <subcellularLocation>
        <location evidence="1">Nucleus</location>
    </subcellularLocation>
</comment>
<dbReference type="PANTHER" id="PTHR33172:SF99">
    <property type="entry name" value="COLD INDUCED PROTEIN-LIKE"/>
    <property type="match status" value="1"/>
</dbReference>
<dbReference type="GO" id="GO:0006950">
    <property type="term" value="P:response to stress"/>
    <property type="evidence" value="ECO:0007669"/>
    <property type="project" value="UniProtKB-ARBA"/>
</dbReference>
<feature type="compositionally biased region" description="Polar residues" evidence="3">
    <location>
        <begin position="177"/>
        <end position="188"/>
    </location>
</feature>
<dbReference type="OrthoDB" id="694201at2759"/>
<gene>
    <name evidence="4" type="ORF">NE237_030081</name>
</gene>
<comment type="caution">
    <text evidence="4">The sequence shown here is derived from an EMBL/GenBank/DDBJ whole genome shotgun (WGS) entry which is preliminary data.</text>
</comment>
<feature type="compositionally biased region" description="Low complexity" evidence="3">
    <location>
        <begin position="73"/>
        <end position="87"/>
    </location>
</feature>